<dbReference type="EMBL" id="CAJNOJ010000032">
    <property type="protein sequence ID" value="CAF0896285.1"/>
    <property type="molecule type" value="Genomic_DNA"/>
</dbReference>
<evidence type="ECO:0000313" key="2">
    <source>
        <dbReference type="EMBL" id="CAF1400866.1"/>
    </source>
</evidence>
<sequence length="138" mass="15536">MGCGAGRSYTKKDIETHINKCQTRLPSAELAEDGTIKLTSKNGFFNASSLLNSQWLQGKLSNNEYRQAIEHINQRIGQSVVGSPKNLSIDQTPKSHSAKLAVEELNEKYRGRVHFLYRNDDQENGMSTSESILYINFK</sequence>
<dbReference type="Proteomes" id="UP000663828">
    <property type="component" value="Unassembled WGS sequence"/>
</dbReference>
<comment type="caution">
    <text evidence="1">The sequence shown here is derived from an EMBL/GenBank/DDBJ whole genome shotgun (WGS) entry which is preliminary data.</text>
</comment>
<dbReference type="OrthoDB" id="9974846at2759"/>
<dbReference type="Proteomes" id="UP000663852">
    <property type="component" value="Unassembled WGS sequence"/>
</dbReference>
<evidence type="ECO:0000313" key="3">
    <source>
        <dbReference type="Proteomes" id="UP000663828"/>
    </source>
</evidence>
<gene>
    <name evidence="1" type="ORF">EDS130_LOCUS9544</name>
    <name evidence="2" type="ORF">XAT740_LOCUS34129</name>
</gene>
<organism evidence="1 4">
    <name type="scientific">Adineta ricciae</name>
    <name type="common">Rotifer</name>
    <dbReference type="NCBI Taxonomy" id="249248"/>
    <lineage>
        <taxon>Eukaryota</taxon>
        <taxon>Metazoa</taxon>
        <taxon>Spiralia</taxon>
        <taxon>Gnathifera</taxon>
        <taxon>Rotifera</taxon>
        <taxon>Eurotatoria</taxon>
        <taxon>Bdelloidea</taxon>
        <taxon>Adinetida</taxon>
        <taxon>Adinetidae</taxon>
        <taxon>Adineta</taxon>
    </lineage>
</organism>
<reference evidence="1" key="1">
    <citation type="submission" date="2021-02" db="EMBL/GenBank/DDBJ databases">
        <authorList>
            <person name="Nowell W R."/>
        </authorList>
    </citation>
    <scope>NUCLEOTIDE SEQUENCE</scope>
</reference>
<protein>
    <submittedName>
        <fullName evidence="1">Uncharacterized protein</fullName>
    </submittedName>
</protein>
<keyword evidence="3" id="KW-1185">Reference proteome</keyword>
<accession>A0A813ZCF7</accession>
<evidence type="ECO:0000313" key="4">
    <source>
        <dbReference type="Proteomes" id="UP000663852"/>
    </source>
</evidence>
<proteinExistence type="predicted"/>
<evidence type="ECO:0000313" key="1">
    <source>
        <dbReference type="EMBL" id="CAF0896285.1"/>
    </source>
</evidence>
<name>A0A813ZCF7_ADIRI</name>
<dbReference type="AlphaFoldDB" id="A0A813ZCF7"/>
<dbReference type="EMBL" id="CAJNOR010003310">
    <property type="protein sequence ID" value="CAF1400866.1"/>
    <property type="molecule type" value="Genomic_DNA"/>
</dbReference>